<dbReference type="Proteomes" id="UP000812287">
    <property type="component" value="Unassembled WGS sequence"/>
</dbReference>
<sequence length="165" mass="17447">MSSDDFLSCIGSGLPFAMVQEPGDHSGDDESSLSSSHSETSPPSSSGGVLFDLTFTLLDVSSSTDVPRTNVFSDGFVSEPDEMNTHSVVPATMSVGIEVDDQFWHGRTGRDVDGLVVGGHYGGADVGHVPMNQIHASSLKSLLQHECSVHGRMYCGQLGIASFIR</sequence>
<gene>
    <name evidence="2" type="ORF">BT62DRAFT_797859</name>
</gene>
<feature type="region of interest" description="Disordered" evidence="1">
    <location>
        <begin position="17"/>
        <end position="46"/>
    </location>
</feature>
<dbReference type="RefSeq" id="XP_043032658.1">
    <property type="nucleotide sequence ID" value="XM_043182329.1"/>
</dbReference>
<dbReference type="AlphaFoldDB" id="A0A9P7VFQ1"/>
<name>A0A9P7VFQ1_9AGAR</name>
<keyword evidence="3" id="KW-1185">Reference proteome</keyword>
<organism evidence="2 3">
    <name type="scientific">Guyanagaster necrorhizus</name>
    <dbReference type="NCBI Taxonomy" id="856835"/>
    <lineage>
        <taxon>Eukaryota</taxon>
        <taxon>Fungi</taxon>
        <taxon>Dikarya</taxon>
        <taxon>Basidiomycota</taxon>
        <taxon>Agaricomycotina</taxon>
        <taxon>Agaricomycetes</taxon>
        <taxon>Agaricomycetidae</taxon>
        <taxon>Agaricales</taxon>
        <taxon>Marasmiineae</taxon>
        <taxon>Physalacriaceae</taxon>
        <taxon>Guyanagaster</taxon>
    </lineage>
</organism>
<comment type="caution">
    <text evidence="2">The sequence shown here is derived from an EMBL/GenBank/DDBJ whole genome shotgun (WGS) entry which is preliminary data.</text>
</comment>
<evidence type="ECO:0000256" key="1">
    <source>
        <dbReference type="SAM" id="MobiDB-lite"/>
    </source>
</evidence>
<dbReference type="GeneID" id="66104626"/>
<reference evidence="2" key="1">
    <citation type="submission" date="2020-11" db="EMBL/GenBank/DDBJ databases">
        <title>Adaptations for nitrogen fixation in a non-lichenized fungal sporocarp promotes dispersal by wood-feeding termites.</title>
        <authorList>
            <consortium name="DOE Joint Genome Institute"/>
            <person name="Koch R.A."/>
            <person name="Yoon G."/>
            <person name="Arayal U."/>
            <person name="Lail K."/>
            <person name="Amirebrahimi M."/>
            <person name="Labutti K."/>
            <person name="Lipzen A."/>
            <person name="Riley R."/>
            <person name="Barry K."/>
            <person name="Henrissat B."/>
            <person name="Grigoriev I.V."/>
            <person name="Herr J.R."/>
            <person name="Aime M.C."/>
        </authorList>
    </citation>
    <scope>NUCLEOTIDE SEQUENCE</scope>
    <source>
        <strain evidence="2">MCA 3950</strain>
    </source>
</reference>
<proteinExistence type="predicted"/>
<evidence type="ECO:0000313" key="3">
    <source>
        <dbReference type="Proteomes" id="UP000812287"/>
    </source>
</evidence>
<accession>A0A9P7VFQ1</accession>
<protein>
    <submittedName>
        <fullName evidence="2">Uncharacterized protein</fullName>
    </submittedName>
</protein>
<evidence type="ECO:0000313" key="2">
    <source>
        <dbReference type="EMBL" id="KAG7439154.1"/>
    </source>
</evidence>
<dbReference type="EMBL" id="MU250613">
    <property type="protein sequence ID" value="KAG7439154.1"/>
    <property type="molecule type" value="Genomic_DNA"/>
</dbReference>
<feature type="compositionally biased region" description="Low complexity" evidence="1">
    <location>
        <begin position="32"/>
        <end position="46"/>
    </location>
</feature>